<protein>
    <recommendedName>
        <fullName evidence="3">F-box associated domain-containing protein</fullName>
    </recommendedName>
</protein>
<proteinExistence type="predicted"/>
<accession>A0A3Q7J3S8</accession>
<evidence type="ECO:0008006" key="3">
    <source>
        <dbReference type="Google" id="ProtNLM"/>
    </source>
</evidence>
<organism evidence="1">
    <name type="scientific">Solanum lycopersicum</name>
    <name type="common">Tomato</name>
    <name type="synonym">Lycopersicon esculentum</name>
    <dbReference type="NCBI Taxonomy" id="4081"/>
    <lineage>
        <taxon>Eukaryota</taxon>
        <taxon>Viridiplantae</taxon>
        <taxon>Streptophyta</taxon>
        <taxon>Embryophyta</taxon>
        <taxon>Tracheophyta</taxon>
        <taxon>Spermatophyta</taxon>
        <taxon>Magnoliopsida</taxon>
        <taxon>eudicotyledons</taxon>
        <taxon>Gunneridae</taxon>
        <taxon>Pentapetalae</taxon>
        <taxon>asterids</taxon>
        <taxon>lamiids</taxon>
        <taxon>Solanales</taxon>
        <taxon>Solanaceae</taxon>
        <taxon>Solanoideae</taxon>
        <taxon>Solaneae</taxon>
        <taxon>Solanum</taxon>
        <taxon>Solanum subgen. Lycopersicon</taxon>
    </lineage>
</organism>
<keyword evidence="2" id="KW-1185">Reference proteome</keyword>
<name>A0A3Q7J3S8_SOLLC</name>
<dbReference type="EnsemblPlants" id="Solyc09g091220.2.1">
    <property type="protein sequence ID" value="Solyc09g091220.2.1"/>
    <property type="gene ID" value="Solyc09g091220.2"/>
</dbReference>
<reference evidence="1" key="1">
    <citation type="journal article" date="2012" name="Nature">
        <title>The tomato genome sequence provides insights into fleshy fruit evolution.</title>
        <authorList>
            <consortium name="Tomato Genome Consortium"/>
        </authorList>
    </citation>
    <scope>NUCLEOTIDE SEQUENCE [LARGE SCALE GENOMIC DNA]</scope>
    <source>
        <strain evidence="1">cv. Heinz 1706</strain>
    </source>
</reference>
<dbReference type="Proteomes" id="UP000004994">
    <property type="component" value="Chromosome 9"/>
</dbReference>
<dbReference type="AlphaFoldDB" id="A0A3Q7J3S8"/>
<reference evidence="1" key="2">
    <citation type="submission" date="2019-01" db="UniProtKB">
        <authorList>
            <consortium name="EnsemblPlants"/>
        </authorList>
    </citation>
    <scope>IDENTIFICATION</scope>
    <source>
        <strain evidence="1">cv. Heinz 1706</strain>
    </source>
</reference>
<dbReference type="Gramene" id="Solyc09g091220.2.1">
    <property type="protein sequence ID" value="Solyc09g091220.2.1"/>
    <property type="gene ID" value="Solyc09g091220.2"/>
</dbReference>
<evidence type="ECO:0000313" key="1">
    <source>
        <dbReference type="EnsemblPlants" id="Solyc09g091220.2.1"/>
    </source>
</evidence>
<evidence type="ECO:0000313" key="2">
    <source>
        <dbReference type="Proteomes" id="UP000004994"/>
    </source>
</evidence>
<dbReference type="InParanoid" id="A0A3Q7J3S8"/>
<sequence length="207" mass="22404">MKKYSNALFSSDSGVFLNKCVHWAVAHNDGSCIYWDIVSLNLENEKFGSLALPSFGGFDVKLDVWIMKEYNAEGCWMKSVSLPYVKGVGPCISPLWISDISGEVLLHDGTRVMVYDSRNDEYKRVEICEMNGDDGVGAATVYAESLVSPYLDSVRRRGQEVIDNPNIVPARPVPNGTPLILNVGIAPLAFGIATPSSGGSKPSGVAN</sequence>
<dbReference type="OMA" id="CISPLWI"/>